<sequence length="925" mass="106306">MKSSTTNVETSINEEVFHEKWTKDHPLHKIIGDPKSSVRTRGQLANSCLFSCLLSFIEPANVAEALRDADWVSAMQEILDQFARLKVWRLVPRPEGKSAIKTKWIFKNKKDESSLVIRNKARLIAVGYSQQERIDYDETFAPVAHIEAIRLFLAYAAHKDFTVYQMDVKTAFLNGILKEEVYVGQPPGFVSKQYPDHVYALDKALYGLKQAPRAWCDVLSQFLIDSDFQKDQSKYILDILKRFGIENYDTVPTLMVEQAKLKLDLVGKPVDHTDYRSMIGSLMYVASSRQDILFATCDKLVCWSSKKQNCVSISTAESKYVAVSSCYAQITMSSLNHLTSTIEDTFSEYVSVVLDYSPASPGKTYSSASNNSTDVIPPTSLSFSLFHDDPYVNVMNAYATFTPSPIPIPPLIIKPPSESPEFFLPKELLSPKKQKQSQFFQDYKMGESSHDSTLEQHGKQIEEILNHLDELPLDRIKRIEDVVEGLGKGRVIIQHGYDQMRVEFQKSRSQIFKLQRKLFEQRNKIAFVHYRISNLEHVIKEIQTHQQTDQEDFLNADTIRKLVADSVATAQETQTATMAEADNSIREIPVAKRGNYKEFISCQPFYFNENKVAFATGTLTNDALSWWNAYAQPIGIEQSNRITWIELKRLLTNKYSPRTEIKKMEDEFYNLSVKGNDLKTYVRRFQELAVLCPNMVPNKEKLMEVFIGGLTRSIERNVIALKPQTLEEAINIAQRMMDQVTKHNSIQGTNDHKRKFEDKKNIFSNNNYRNNYQNIRNNRMNDSHQQQNRRAKTFKSYAATPIENRGYTKNHLFCQRFKMSRDVLTVGSTMRIPLLYRGEYSQWVERFMNYLEGQTDGEAMINSIKNGDQLLPRVTQLSIARTTSTEQPPLKEKSMCNKTAKDLWDALARHMLGSEYGEQDWKAAV</sequence>
<accession>A0A6L2P1H5</accession>
<dbReference type="InterPro" id="IPR005162">
    <property type="entry name" value="Retrotrans_gag_dom"/>
</dbReference>
<protein>
    <submittedName>
        <fullName evidence="3">Retrovirus-related Pol polyprotein from transposon TNT 1-94</fullName>
    </submittedName>
</protein>
<dbReference type="PANTHER" id="PTHR11439:SF509">
    <property type="entry name" value="RNA-DIRECTED DNA POLYMERASE"/>
    <property type="match status" value="1"/>
</dbReference>
<organism evidence="3">
    <name type="scientific">Tanacetum cinerariifolium</name>
    <name type="common">Dalmatian daisy</name>
    <name type="synonym">Chrysanthemum cinerariifolium</name>
    <dbReference type="NCBI Taxonomy" id="118510"/>
    <lineage>
        <taxon>Eukaryota</taxon>
        <taxon>Viridiplantae</taxon>
        <taxon>Streptophyta</taxon>
        <taxon>Embryophyta</taxon>
        <taxon>Tracheophyta</taxon>
        <taxon>Spermatophyta</taxon>
        <taxon>Magnoliopsida</taxon>
        <taxon>eudicotyledons</taxon>
        <taxon>Gunneridae</taxon>
        <taxon>Pentapetalae</taxon>
        <taxon>asterids</taxon>
        <taxon>campanulids</taxon>
        <taxon>Asterales</taxon>
        <taxon>Asteraceae</taxon>
        <taxon>Asteroideae</taxon>
        <taxon>Anthemideae</taxon>
        <taxon>Anthemidinae</taxon>
        <taxon>Tanacetum</taxon>
    </lineage>
</organism>
<feature type="domain" description="Retrotransposon gag" evidence="1">
    <location>
        <begin position="614"/>
        <end position="711"/>
    </location>
</feature>
<evidence type="ECO:0000259" key="2">
    <source>
        <dbReference type="Pfam" id="PF07727"/>
    </source>
</evidence>
<dbReference type="Pfam" id="PF03732">
    <property type="entry name" value="Retrotrans_gag"/>
    <property type="match status" value="1"/>
</dbReference>
<comment type="caution">
    <text evidence="3">The sequence shown here is derived from an EMBL/GenBank/DDBJ whole genome shotgun (WGS) entry which is preliminary data.</text>
</comment>
<feature type="non-terminal residue" evidence="3">
    <location>
        <position position="925"/>
    </location>
</feature>
<dbReference type="SUPFAM" id="SSF56672">
    <property type="entry name" value="DNA/RNA polymerases"/>
    <property type="match status" value="1"/>
</dbReference>
<proteinExistence type="predicted"/>
<evidence type="ECO:0000259" key="1">
    <source>
        <dbReference type="Pfam" id="PF03732"/>
    </source>
</evidence>
<dbReference type="EMBL" id="BKCJ010010609">
    <property type="protein sequence ID" value="GEU92351.1"/>
    <property type="molecule type" value="Genomic_DNA"/>
</dbReference>
<feature type="domain" description="Reverse transcriptase Ty1/copia-type" evidence="2">
    <location>
        <begin position="86"/>
        <end position="234"/>
    </location>
</feature>
<dbReference type="AlphaFoldDB" id="A0A6L2P1H5"/>
<reference evidence="3" key="1">
    <citation type="journal article" date="2019" name="Sci. Rep.">
        <title>Draft genome of Tanacetum cinerariifolium, the natural source of mosquito coil.</title>
        <authorList>
            <person name="Yamashiro T."/>
            <person name="Shiraishi A."/>
            <person name="Satake H."/>
            <person name="Nakayama K."/>
        </authorList>
    </citation>
    <scope>NUCLEOTIDE SEQUENCE</scope>
</reference>
<dbReference type="InterPro" id="IPR043502">
    <property type="entry name" value="DNA/RNA_pol_sf"/>
</dbReference>
<name>A0A6L2P1H5_TANCI</name>
<dbReference type="InterPro" id="IPR013103">
    <property type="entry name" value="RVT_2"/>
</dbReference>
<dbReference type="Pfam" id="PF07727">
    <property type="entry name" value="RVT_2"/>
    <property type="match status" value="1"/>
</dbReference>
<dbReference type="PANTHER" id="PTHR11439">
    <property type="entry name" value="GAG-POL-RELATED RETROTRANSPOSON"/>
    <property type="match status" value="1"/>
</dbReference>
<evidence type="ECO:0000313" key="3">
    <source>
        <dbReference type="EMBL" id="GEU92351.1"/>
    </source>
</evidence>
<gene>
    <name evidence="3" type="ORF">Tci_064329</name>
</gene>